<dbReference type="HOGENOM" id="CLU_3117952_0_0_9"/>
<organism evidence="1 2">
    <name type="scientific">Lachnospira eligens (strain ATCC 27750 / DSM 3376 / VPI C15-48 / C15-B4)</name>
    <name type="common">Eubacterium eligens</name>
    <dbReference type="NCBI Taxonomy" id="515620"/>
    <lineage>
        <taxon>Bacteria</taxon>
        <taxon>Bacillati</taxon>
        <taxon>Bacillota</taxon>
        <taxon>Clostridia</taxon>
        <taxon>Lachnospirales</taxon>
        <taxon>Lachnospiraceae</taxon>
        <taxon>Lachnospira</taxon>
    </lineage>
</organism>
<name>C4Z2I4_LACE2</name>
<keyword evidence="2" id="KW-1185">Reference proteome</keyword>
<dbReference type="EMBL" id="CP001104">
    <property type="protein sequence ID" value="ACR72559.1"/>
    <property type="molecule type" value="Genomic_DNA"/>
</dbReference>
<dbReference type="AlphaFoldDB" id="C4Z2I4"/>
<evidence type="ECO:0000313" key="2">
    <source>
        <dbReference type="Proteomes" id="UP000001476"/>
    </source>
</evidence>
<sequence>MSSYFLPEESEELLKYDSFWLKLLLAWLIPKLKELPELPAATMPLDTFCE</sequence>
<reference evidence="1 2" key="1">
    <citation type="journal article" date="2009" name="Proc. Natl. Acad. Sci. U.S.A.">
        <title>Characterizing a model human gut microbiota composed of members of its two dominant bacterial phyla.</title>
        <authorList>
            <person name="Mahowald M.A."/>
            <person name="Rey F.E."/>
            <person name="Seedorf H."/>
            <person name="Turnbaugh P.J."/>
            <person name="Fulton R.S."/>
            <person name="Wollam A."/>
            <person name="Shah N."/>
            <person name="Wang C."/>
            <person name="Magrini V."/>
            <person name="Wilson R.K."/>
            <person name="Cantarel B.L."/>
            <person name="Coutinho P.M."/>
            <person name="Henrissat B."/>
            <person name="Crock L.W."/>
            <person name="Russell A."/>
            <person name="Verberkmoes N.C."/>
            <person name="Hettich R.L."/>
            <person name="Gordon J.I."/>
        </authorList>
    </citation>
    <scope>NUCLEOTIDE SEQUENCE [LARGE SCALE GENOMIC DNA]</scope>
    <source>
        <strain evidence="2">ATCC 27750 / DSM 3376 / VPI C15-48 / C15-B4</strain>
    </source>
</reference>
<dbReference type="Proteomes" id="UP000001476">
    <property type="component" value="Chromosome"/>
</dbReference>
<gene>
    <name evidence="1" type="ordered locus">EUBELI_01567</name>
</gene>
<protein>
    <submittedName>
        <fullName evidence="1">Uncharacterized protein</fullName>
    </submittedName>
</protein>
<accession>C4Z2I4</accession>
<dbReference type="STRING" id="515620.EUBELI_01567"/>
<proteinExistence type="predicted"/>
<dbReference type="KEGG" id="eel:EUBELI_01567"/>
<evidence type="ECO:0000313" key="1">
    <source>
        <dbReference type="EMBL" id="ACR72559.1"/>
    </source>
</evidence>